<dbReference type="NCBIfam" id="TIGR00615">
    <property type="entry name" value="recR"/>
    <property type="match status" value="1"/>
</dbReference>
<evidence type="ECO:0000256" key="6">
    <source>
        <dbReference type="ARBA" id="ARBA00023204"/>
    </source>
</evidence>
<reference evidence="9" key="2">
    <citation type="submission" date="2021-04" db="EMBL/GenBank/DDBJ databases">
        <authorList>
            <person name="Gilroy R."/>
        </authorList>
    </citation>
    <scope>NUCLEOTIDE SEQUENCE</scope>
    <source>
        <strain evidence="9">CHK160-9182</strain>
    </source>
</reference>
<comment type="similarity">
    <text evidence="7">Belongs to the RecR family.</text>
</comment>
<dbReference type="Gene3D" id="6.10.250.240">
    <property type="match status" value="1"/>
</dbReference>
<dbReference type="Pfam" id="PF13662">
    <property type="entry name" value="Toprim_4"/>
    <property type="match status" value="1"/>
</dbReference>
<evidence type="ECO:0000256" key="7">
    <source>
        <dbReference type="HAMAP-Rule" id="MF_00017"/>
    </source>
</evidence>
<dbReference type="PANTHER" id="PTHR30446:SF0">
    <property type="entry name" value="RECOMBINATION PROTEIN RECR"/>
    <property type="match status" value="1"/>
</dbReference>
<protein>
    <recommendedName>
        <fullName evidence="7">Recombination protein RecR</fullName>
    </recommendedName>
</protein>
<organism evidence="9 10">
    <name type="scientific">Candidatus Ignatzschineria merdigallinarum</name>
    <dbReference type="NCBI Taxonomy" id="2838621"/>
    <lineage>
        <taxon>Bacteria</taxon>
        <taxon>Pseudomonadati</taxon>
        <taxon>Pseudomonadota</taxon>
        <taxon>Gammaproteobacteria</taxon>
        <taxon>Cardiobacteriales</taxon>
        <taxon>Ignatzschineriaceae</taxon>
        <taxon>Ignatzschineria</taxon>
    </lineage>
</organism>
<dbReference type="InterPro" id="IPR034137">
    <property type="entry name" value="TOPRIM_RecR"/>
</dbReference>
<dbReference type="AlphaFoldDB" id="A0A9D1Q507"/>
<proteinExistence type="inferred from homology"/>
<dbReference type="EMBL" id="DXHP01000038">
    <property type="protein sequence ID" value="HIW06028.1"/>
    <property type="molecule type" value="Genomic_DNA"/>
</dbReference>
<evidence type="ECO:0000259" key="8">
    <source>
        <dbReference type="PROSITE" id="PS50880"/>
    </source>
</evidence>
<evidence type="ECO:0000256" key="5">
    <source>
        <dbReference type="ARBA" id="ARBA00023172"/>
    </source>
</evidence>
<evidence type="ECO:0000256" key="4">
    <source>
        <dbReference type="ARBA" id="ARBA00022833"/>
    </source>
</evidence>
<evidence type="ECO:0000313" key="9">
    <source>
        <dbReference type="EMBL" id="HIW06028.1"/>
    </source>
</evidence>
<feature type="domain" description="Toprim" evidence="8">
    <location>
        <begin position="79"/>
        <end position="174"/>
    </location>
</feature>
<name>A0A9D1Q507_9GAMM</name>
<dbReference type="InterPro" id="IPR000093">
    <property type="entry name" value="DNA_Rcmb_RecR"/>
</dbReference>
<dbReference type="SMART" id="SM00493">
    <property type="entry name" value="TOPRIM"/>
    <property type="match status" value="1"/>
</dbReference>
<dbReference type="PANTHER" id="PTHR30446">
    <property type="entry name" value="RECOMBINATION PROTEIN RECR"/>
    <property type="match status" value="1"/>
</dbReference>
<dbReference type="Pfam" id="PF21176">
    <property type="entry name" value="RecR_HhH"/>
    <property type="match status" value="1"/>
</dbReference>
<keyword evidence="2 7" id="KW-0227">DNA damage</keyword>
<keyword evidence="4 7" id="KW-0862">Zinc</keyword>
<comment type="function">
    <text evidence="7">May play a role in DNA repair. It seems to be involved in an RecBC-independent recombinational process of DNA repair. It may act with RecF and RecO.</text>
</comment>
<evidence type="ECO:0000313" key="10">
    <source>
        <dbReference type="Proteomes" id="UP000823934"/>
    </source>
</evidence>
<dbReference type="HAMAP" id="MF_00017">
    <property type="entry name" value="RecR"/>
    <property type="match status" value="1"/>
</dbReference>
<keyword evidence="6 7" id="KW-0234">DNA repair</keyword>
<keyword evidence="1 7" id="KW-0479">Metal-binding</keyword>
<accession>A0A9D1Q507</accession>
<dbReference type="GO" id="GO:0003677">
    <property type="term" value="F:DNA binding"/>
    <property type="evidence" value="ECO:0007669"/>
    <property type="project" value="UniProtKB-UniRule"/>
</dbReference>
<dbReference type="InterPro" id="IPR023627">
    <property type="entry name" value="Rcmb_RecR"/>
</dbReference>
<gene>
    <name evidence="7 9" type="primary">recR</name>
    <name evidence="9" type="ORF">H9889_01700</name>
</gene>
<dbReference type="PROSITE" id="PS50880">
    <property type="entry name" value="TOPRIM"/>
    <property type="match status" value="1"/>
</dbReference>
<dbReference type="GO" id="GO:0006281">
    <property type="term" value="P:DNA repair"/>
    <property type="evidence" value="ECO:0007669"/>
    <property type="project" value="UniProtKB-UniRule"/>
</dbReference>
<dbReference type="SUPFAM" id="SSF111304">
    <property type="entry name" value="Recombination protein RecR"/>
    <property type="match status" value="1"/>
</dbReference>
<dbReference type="Proteomes" id="UP000823934">
    <property type="component" value="Unassembled WGS sequence"/>
</dbReference>
<feature type="zinc finger region" description="C4-type" evidence="7">
    <location>
        <begin position="56"/>
        <end position="71"/>
    </location>
</feature>
<dbReference type="Pfam" id="PF21175">
    <property type="entry name" value="RecR_C"/>
    <property type="match status" value="1"/>
</dbReference>
<evidence type="ECO:0000256" key="2">
    <source>
        <dbReference type="ARBA" id="ARBA00022763"/>
    </source>
</evidence>
<keyword evidence="5 7" id="KW-0233">DNA recombination</keyword>
<dbReference type="Gene3D" id="1.10.8.420">
    <property type="entry name" value="RecR Domain 1"/>
    <property type="match status" value="1"/>
</dbReference>
<sequence length="197" mass="21882">MYPKSLQNVIDSLRILPGVGQKTALRMALYLLERNQVGAEKISRSLTYALETIQKCSQCRNLTDEDICSDCRDMSRNDALLCIVENPVDVFALRQSVEYKGRYFVLFGRLSPLDGIGPSELGLDLLESRFAEGVIKEIILATNSTVEGEATAHYISEIAKQYEIEVSRIAHGVPLGGELEYLDSGTLSHAFASRKSY</sequence>
<keyword evidence="3 7" id="KW-0863">Zinc-finger</keyword>
<dbReference type="Gene3D" id="3.40.1360.10">
    <property type="match status" value="1"/>
</dbReference>
<reference evidence="9" key="1">
    <citation type="journal article" date="2021" name="PeerJ">
        <title>Extensive microbial diversity within the chicken gut microbiome revealed by metagenomics and culture.</title>
        <authorList>
            <person name="Gilroy R."/>
            <person name="Ravi A."/>
            <person name="Getino M."/>
            <person name="Pursley I."/>
            <person name="Horton D.L."/>
            <person name="Alikhan N.F."/>
            <person name="Baker D."/>
            <person name="Gharbi K."/>
            <person name="Hall N."/>
            <person name="Watson M."/>
            <person name="Adriaenssens E.M."/>
            <person name="Foster-Nyarko E."/>
            <person name="Jarju S."/>
            <person name="Secka A."/>
            <person name="Antonio M."/>
            <person name="Oren A."/>
            <person name="Chaudhuri R.R."/>
            <person name="La Ragione R."/>
            <person name="Hildebrand F."/>
            <person name="Pallen M.J."/>
        </authorList>
    </citation>
    <scope>NUCLEOTIDE SEQUENCE</scope>
    <source>
        <strain evidence="9">CHK160-9182</strain>
    </source>
</reference>
<comment type="caution">
    <text evidence="9">The sequence shown here is derived from an EMBL/GenBank/DDBJ whole genome shotgun (WGS) entry which is preliminary data.</text>
</comment>
<dbReference type="GO" id="GO:0006310">
    <property type="term" value="P:DNA recombination"/>
    <property type="evidence" value="ECO:0007669"/>
    <property type="project" value="UniProtKB-UniRule"/>
</dbReference>
<evidence type="ECO:0000256" key="3">
    <source>
        <dbReference type="ARBA" id="ARBA00022771"/>
    </source>
</evidence>
<dbReference type="Pfam" id="PF02132">
    <property type="entry name" value="RecR_ZnF"/>
    <property type="match status" value="1"/>
</dbReference>
<dbReference type="InterPro" id="IPR015967">
    <property type="entry name" value="Rcmb_RecR_Znf"/>
</dbReference>
<evidence type="ECO:0000256" key="1">
    <source>
        <dbReference type="ARBA" id="ARBA00022723"/>
    </source>
</evidence>
<dbReference type="InterPro" id="IPR006171">
    <property type="entry name" value="TOPRIM_dom"/>
</dbReference>
<dbReference type="CDD" id="cd01025">
    <property type="entry name" value="TOPRIM_recR"/>
    <property type="match status" value="1"/>
</dbReference>
<dbReference type="GO" id="GO:0008270">
    <property type="term" value="F:zinc ion binding"/>
    <property type="evidence" value="ECO:0007669"/>
    <property type="project" value="UniProtKB-KW"/>
</dbReference>